<organism evidence="2 3">
    <name type="scientific">Cryptolaemus montrouzieri</name>
    <dbReference type="NCBI Taxonomy" id="559131"/>
    <lineage>
        <taxon>Eukaryota</taxon>
        <taxon>Metazoa</taxon>
        <taxon>Ecdysozoa</taxon>
        <taxon>Arthropoda</taxon>
        <taxon>Hexapoda</taxon>
        <taxon>Insecta</taxon>
        <taxon>Pterygota</taxon>
        <taxon>Neoptera</taxon>
        <taxon>Endopterygota</taxon>
        <taxon>Coleoptera</taxon>
        <taxon>Polyphaga</taxon>
        <taxon>Cucujiformia</taxon>
        <taxon>Coccinelloidea</taxon>
        <taxon>Coccinellidae</taxon>
        <taxon>Scymninae</taxon>
        <taxon>Scymnini</taxon>
        <taxon>Cryptolaemus</taxon>
    </lineage>
</organism>
<evidence type="ECO:0000313" key="2">
    <source>
        <dbReference type="EMBL" id="KAL3282143.1"/>
    </source>
</evidence>
<accession>A0ABD2NUC5</accession>
<evidence type="ECO:0000256" key="1">
    <source>
        <dbReference type="SAM" id="MobiDB-lite"/>
    </source>
</evidence>
<sequence length="117" mass="12726">SDDEPCERNPGAADGNISCNQRKEVCGDEVRASSATADVPEDELKYDLVLSKSKKRPTQEPEVNFAAANPLPRGPRPTGSRTCPKMGLQPSTSTSITVKKPKIPFPFTLRNKAVQCR</sequence>
<protein>
    <submittedName>
        <fullName evidence="2">Uncharacterized protein</fullName>
    </submittedName>
</protein>
<gene>
    <name evidence="2" type="ORF">HHI36_005338</name>
</gene>
<name>A0ABD2NUC5_9CUCU</name>
<dbReference type="EMBL" id="JABFTP020000144">
    <property type="protein sequence ID" value="KAL3282143.1"/>
    <property type="molecule type" value="Genomic_DNA"/>
</dbReference>
<feature type="non-terminal residue" evidence="2">
    <location>
        <position position="1"/>
    </location>
</feature>
<comment type="caution">
    <text evidence="2">The sequence shown here is derived from an EMBL/GenBank/DDBJ whole genome shotgun (WGS) entry which is preliminary data.</text>
</comment>
<dbReference type="AlphaFoldDB" id="A0ABD2NUC5"/>
<keyword evidence="3" id="KW-1185">Reference proteome</keyword>
<dbReference type="Proteomes" id="UP001516400">
    <property type="component" value="Unassembled WGS sequence"/>
</dbReference>
<feature type="region of interest" description="Disordered" evidence="1">
    <location>
        <begin position="51"/>
        <end position="99"/>
    </location>
</feature>
<reference evidence="2 3" key="1">
    <citation type="journal article" date="2021" name="BMC Biol.">
        <title>Horizontally acquired antibacterial genes associated with adaptive radiation of ladybird beetles.</title>
        <authorList>
            <person name="Li H.S."/>
            <person name="Tang X.F."/>
            <person name="Huang Y.H."/>
            <person name="Xu Z.Y."/>
            <person name="Chen M.L."/>
            <person name="Du X.Y."/>
            <person name="Qiu B.Y."/>
            <person name="Chen P.T."/>
            <person name="Zhang W."/>
            <person name="Slipinski A."/>
            <person name="Escalona H.E."/>
            <person name="Waterhouse R.M."/>
            <person name="Zwick A."/>
            <person name="Pang H."/>
        </authorList>
    </citation>
    <scope>NUCLEOTIDE SEQUENCE [LARGE SCALE GENOMIC DNA]</scope>
    <source>
        <strain evidence="2">SYSU2018</strain>
    </source>
</reference>
<evidence type="ECO:0000313" key="3">
    <source>
        <dbReference type="Proteomes" id="UP001516400"/>
    </source>
</evidence>
<proteinExistence type="predicted"/>